<dbReference type="GO" id="GO:0005886">
    <property type="term" value="C:plasma membrane"/>
    <property type="evidence" value="ECO:0007669"/>
    <property type="project" value="UniProtKB-SubCell"/>
</dbReference>
<dbReference type="NCBIfam" id="TIGR00967">
    <property type="entry name" value="3a0501s007"/>
    <property type="match status" value="1"/>
</dbReference>
<dbReference type="InterPro" id="IPR002208">
    <property type="entry name" value="SecY/SEC61-alpha"/>
</dbReference>
<feature type="transmembrane region" description="Helical" evidence="10">
    <location>
        <begin position="207"/>
        <end position="228"/>
    </location>
</feature>
<organism evidence="12 13">
    <name type="scientific">Candidatus Nomurabacteria bacterium RIFCSPHIGHO2_02_FULL_38_15</name>
    <dbReference type="NCBI Taxonomy" id="1801752"/>
    <lineage>
        <taxon>Bacteria</taxon>
        <taxon>Candidatus Nomuraibacteriota</taxon>
    </lineage>
</organism>
<dbReference type="GO" id="GO:0065002">
    <property type="term" value="P:intracellular protein transmembrane transport"/>
    <property type="evidence" value="ECO:0007669"/>
    <property type="project" value="UniProtKB-UniRule"/>
</dbReference>
<comment type="subunit">
    <text evidence="10">Component of the Sec protein translocase complex. Heterotrimer consisting of SecY, SecE and SecG subunits. The heterotrimers can form oligomers, although 1 heterotrimer is thought to be able to translocate proteins. Interacts with the ribosome. Interacts with SecDF, and other proteins may be involved. Interacts with SecA.</text>
</comment>
<evidence type="ECO:0000256" key="4">
    <source>
        <dbReference type="ARBA" id="ARBA00022692"/>
    </source>
</evidence>
<dbReference type="FunFam" id="1.10.3370.10:FF:000001">
    <property type="entry name" value="Preprotein translocase subunit SecY"/>
    <property type="match status" value="1"/>
</dbReference>
<evidence type="ECO:0000256" key="6">
    <source>
        <dbReference type="ARBA" id="ARBA00022989"/>
    </source>
</evidence>
<evidence type="ECO:0000313" key="13">
    <source>
        <dbReference type="Proteomes" id="UP000179686"/>
    </source>
</evidence>
<evidence type="ECO:0000256" key="3">
    <source>
        <dbReference type="ARBA" id="ARBA00022448"/>
    </source>
</evidence>
<feature type="transmembrane region" description="Helical" evidence="10">
    <location>
        <begin position="21"/>
        <end position="42"/>
    </location>
</feature>
<feature type="transmembrane region" description="Helical" evidence="10">
    <location>
        <begin position="393"/>
        <end position="411"/>
    </location>
</feature>
<feature type="transmembrane region" description="Helical" evidence="10">
    <location>
        <begin position="366"/>
        <end position="387"/>
    </location>
</feature>
<reference evidence="12 13" key="1">
    <citation type="journal article" date="2016" name="Nat. Commun.">
        <title>Thousands of microbial genomes shed light on interconnected biogeochemical processes in an aquifer system.</title>
        <authorList>
            <person name="Anantharaman K."/>
            <person name="Brown C.T."/>
            <person name="Hug L.A."/>
            <person name="Sharon I."/>
            <person name="Castelle C.J."/>
            <person name="Probst A.J."/>
            <person name="Thomas B.C."/>
            <person name="Singh A."/>
            <person name="Wilkins M.J."/>
            <person name="Karaoz U."/>
            <person name="Brodie E.L."/>
            <person name="Williams K.H."/>
            <person name="Hubbard S.S."/>
            <person name="Banfield J.F."/>
        </authorList>
    </citation>
    <scope>NUCLEOTIDE SEQUENCE [LARGE SCALE GENOMIC DNA]</scope>
</reference>
<evidence type="ECO:0000256" key="9">
    <source>
        <dbReference type="ARBA" id="ARBA00039733"/>
    </source>
</evidence>
<dbReference type="Pfam" id="PF00344">
    <property type="entry name" value="SecY"/>
    <property type="match status" value="1"/>
</dbReference>
<dbReference type="InterPro" id="IPR026593">
    <property type="entry name" value="SecY"/>
</dbReference>
<comment type="subcellular location">
    <subcellularLocation>
        <location evidence="10">Cell membrane</location>
        <topology evidence="10">Multi-pass membrane protein</topology>
    </subcellularLocation>
    <subcellularLocation>
        <location evidence="1">Membrane</location>
        <topology evidence="1">Multi-pass membrane protein</topology>
    </subcellularLocation>
</comment>
<dbReference type="InterPro" id="IPR023201">
    <property type="entry name" value="SecY_dom_sf"/>
</dbReference>
<dbReference type="Gene3D" id="1.10.3370.10">
    <property type="entry name" value="SecY subunit domain"/>
    <property type="match status" value="1"/>
</dbReference>
<feature type="transmembrane region" description="Helical" evidence="10">
    <location>
        <begin position="62"/>
        <end position="95"/>
    </location>
</feature>
<dbReference type="Proteomes" id="UP000179686">
    <property type="component" value="Unassembled WGS sequence"/>
</dbReference>
<keyword evidence="6 10" id="KW-1133">Transmembrane helix</keyword>
<comment type="function">
    <text evidence="10">The central subunit of the protein translocation channel SecYEG. Consists of two halves formed by TMs 1-5 and 6-10. These two domains form a lateral gate at the front which open onto the bilayer between TMs 2 and 7, and are clamped together by SecE at the back. The channel is closed by both a pore ring composed of hydrophobic SecY resides and a short helix (helix 2A) on the extracellular side of the membrane which forms a plug. The plug probably moves laterally to allow the channel to open. The ring and the pore may move independently.</text>
</comment>
<dbReference type="STRING" id="1801752.A3J61_01945"/>
<accession>A0A1F6VRA9</accession>
<evidence type="ECO:0000256" key="7">
    <source>
        <dbReference type="ARBA" id="ARBA00023010"/>
    </source>
</evidence>
<comment type="similarity">
    <text evidence="2 10 11">Belongs to the SecY/SEC61-alpha family.</text>
</comment>
<keyword evidence="3 10" id="KW-0813">Transport</keyword>
<evidence type="ECO:0000256" key="1">
    <source>
        <dbReference type="ARBA" id="ARBA00004141"/>
    </source>
</evidence>
<evidence type="ECO:0000256" key="10">
    <source>
        <dbReference type="HAMAP-Rule" id="MF_01465"/>
    </source>
</evidence>
<keyword evidence="8 10" id="KW-0472">Membrane</keyword>
<evidence type="ECO:0000256" key="11">
    <source>
        <dbReference type="RuleBase" id="RU004349"/>
    </source>
</evidence>
<feature type="transmembrane region" description="Helical" evidence="10">
    <location>
        <begin position="265"/>
        <end position="288"/>
    </location>
</feature>
<dbReference type="PRINTS" id="PR00303">
    <property type="entry name" value="SECYTRNLCASE"/>
</dbReference>
<evidence type="ECO:0000313" key="12">
    <source>
        <dbReference type="EMBL" id="OGI71975.1"/>
    </source>
</evidence>
<protein>
    <recommendedName>
        <fullName evidence="9 10">Protein translocase subunit SecY</fullName>
    </recommendedName>
</protein>
<dbReference type="HAMAP" id="MF_01465">
    <property type="entry name" value="SecY"/>
    <property type="match status" value="1"/>
</dbReference>
<dbReference type="PIRSF" id="PIRSF004557">
    <property type="entry name" value="SecY"/>
    <property type="match status" value="1"/>
</dbReference>
<dbReference type="GO" id="GO:0006605">
    <property type="term" value="P:protein targeting"/>
    <property type="evidence" value="ECO:0007669"/>
    <property type="project" value="UniProtKB-UniRule"/>
</dbReference>
<dbReference type="GO" id="GO:0043952">
    <property type="term" value="P:protein transport by the Sec complex"/>
    <property type="evidence" value="ECO:0007669"/>
    <property type="project" value="UniProtKB-UniRule"/>
</dbReference>
<dbReference type="EMBL" id="MFUC01000014">
    <property type="protein sequence ID" value="OGI71975.1"/>
    <property type="molecule type" value="Genomic_DNA"/>
</dbReference>
<evidence type="ECO:0000256" key="5">
    <source>
        <dbReference type="ARBA" id="ARBA00022927"/>
    </source>
</evidence>
<name>A0A1F6VRA9_9BACT</name>
<keyword evidence="5 10" id="KW-0653">Protein transport</keyword>
<gene>
    <name evidence="10" type="primary">secY</name>
    <name evidence="12" type="ORF">A3J61_01945</name>
</gene>
<dbReference type="SUPFAM" id="SSF103491">
    <property type="entry name" value="Preprotein translocase SecY subunit"/>
    <property type="match status" value="1"/>
</dbReference>
<feature type="transmembrane region" description="Helical" evidence="10">
    <location>
        <begin position="180"/>
        <end position="201"/>
    </location>
</feature>
<feature type="transmembrane region" description="Helical" evidence="10">
    <location>
        <begin position="116"/>
        <end position="136"/>
    </location>
</feature>
<dbReference type="PANTHER" id="PTHR10906">
    <property type="entry name" value="SECY/SEC61-ALPHA FAMILY MEMBER"/>
    <property type="match status" value="1"/>
</dbReference>
<evidence type="ECO:0000256" key="2">
    <source>
        <dbReference type="ARBA" id="ARBA00005751"/>
    </source>
</evidence>
<keyword evidence="4 10" id="KW-0812">Transmembrane</keyword>
<dbReference type="AlphaFoldDB" id="A0A1F6VRA9"/>
<keyword evidence="7 10" id="KW-0811">Translocation</keyword>
<feature type="transmembrane region" description="Helical" evidence="10">
    <location>
        <begin position="148"/>
        <end position="168"/>
    </location>
</feature>
<evidence type="ECO:0000256" key="8">
    <source>
        <dbReference type="ARBA" id="ARBA00023136"/>
    </source>
</evidence>
<feature type="transmembrane region" description="Helical" evidence="10">
    <location>
        <begin position="308"/>
        <end position="328"/>
    </location>
</feature>
<keyword evidence="10" id="KW-1003">Cell membrane</keyword>
<proteinExistence type="inferred from homology"/>
<sequence length="423" mass="46325">MNKFIQGLKTFFRDKNLRKRALFILGIMVVFRFLSTIPVPGVDQARLASFLAGNQFFGVLNIFSGGGLSTLSIIMLGVGPYITGSIIMQLITMMSPRMKSLYSEEGERGRVKFAQYSRLLAVPLSVIQGFALISILQTRGIIVIDGVFGYVLNLIVMTAGSMFLMWLGELLTEKGIGNGISFLIFAGIVAQIPNSISQLLFTYDQSQIFTLIAYVIIGIILVASVVFITEAERPIEVSYARQVRGQAISGGGSTYIPLRLNQAGVIPIIFALSIMMFPQLLVSVLQNVSVAWVGSIVDVINWFLQSTWAYATIYFILVVGFTYFYTAITFDPHQMANNLQKGGAFIPGIRPGQSTEVYLSKVVTRITLVGALFLGIIAVFPLIMQMITGTQALALGGTGLLIVVSVVLDIMKRVDAQLSMREY</sequence>
<comment type="caution">
    <text evidence="12">The sequence shown here is derived from an EMBL/GenBank/DDBJ whole genome shotgun (WGS) entry which is preliminary data.</text>
</comment>